<protein>
    <submittedName>
        <fullName evidence="1">Uncharacterized protein</fullName>
    </submittedName>
</protein>
<dbReference type="EMBL" id="CAJJDN010000016">
    <property type="protein sequence ID" value="CAD8062012.1"/>
    <property type="molecule type" value="Genomic_DNA"/>
</dbReference>
<keyword evidence="2" id="KW-1185">Reference proteome</keyword>
<proteinExistence type="predicted"/>
<accession>A0A8S1L8N4</accession>
<evidence type="ECO:0000313" key="1">
    <source>
        <dbReference type="EMBL" id="CAD8062012.1"/>
    </source>
</evidence>
<dbReference type="AlphaFoldDB" id="A0A8S1L8N4"/>
<organism evidence="1 2">
    <name type="scientific">Paramecium sonneborni</name>
    <dbReference type="NCBI Taxonomy" id="65129"/>
    <lineage>
        <taxon>Eukaryota</taxon>
        <taxon>Sar</taxon>
        <taxon>Alveolata</taxon>
        <taxon>Ciliophora</taxon>
        <taxon>Intramacronucleata</taxon>
        <taxon>Oligohymenophorea</taxon>
        <taxon>Peniculida</taxon>
        <taxon>Parameciidae</taxon>
        <taxon>Paramecium</taxon>
    </lineage>
</organism>
<dbReference type="Proteomes" id="UP000692954">
    <property type="component" value="Unassembled WGS sequence"/>
</dbReference>
<evidence type="ECO:0000313" key="2">
    <source>
        <dbReference type="Proteomes" id="UP000692954"/>
    </source>
</evidence>
<comment type="caution">
    <text evidence="1">The sequence shown here is derived from an EMBL/GenBank/DDBJ whole genome shotgun (WGS) entry which is preliminary data.</text>
</comment>
<name>A0A8S1L8N4_9CILI</name>
<sequence>MEMETKGLQKFWCVPKNIVQNKIVIKFLSTSLSLFQKFLHIILRKLIENCENLYKKLRLLHKEYTKLVRRIYIVSFGLIQKYVNIKKRI</sequence>
<reference evidence="1" key="1">
    <citation type="submission" date="2021-01" db="EMBL/GenBank/DDBJ databases">
        <authorList>
            <consortium name="Genoscope - CEA"/>
            <person name="William W."/>
        </authorList>
    </citation>
    <scope>NUCLEOTIDE SEQUENCE</scope>
</reference>
<gene>
    <name evidence="1" type="ORF">PSON_ATCC_30995.1.T0160095</name>
</gene>